<dbReference type="Pfam" id="PF13649">
    <property type="entry name" value="Methyltransf_25"/>
    <property type="match status" value="1"/>
</dbReference>
<dbReference type="InterPro" id="IPR029063">
    <property type="entry name" value="SAM-dependent_MTases_sf"/>
</dbReference>
<dbReference type="Proteomes" id="UP001199916">
    <property type="component" value="Unassembled WGS sequence"/>
</dbReference>
<feature type="domain" description="Methyltransferase" evidence="1">
    <location>
        <begin position="41"/>
        <end position="136"/>
    </location>
</feature>
<dbReference type="CDD" id="cd02440">
    <property type="entry name" value="AdoMet_MTases"/>
    <property type="match status" value="1"/>
</dbReference>
<accession>A0ABS8YIG5</accession>
<keyword evidence="2" id="KW-0808">Transferase</keyword>
<dbReference type="SUPFAM" id="SSF53335">
    <property type="entry name" value="S-adenosyl-L-methionine-dependent methyltransferases"/>
    <property type="match status" value="1"/>
</dbReference>
<protein>
    <submittedName>
        <fullName evidence="2">Class I SAM-dependent methyltransferase</fullName>
    </submittedName>
</protein>
<reference evidence="2 3" key="1">
    <citation type="submission" date="2021-11" db="EMBL/GenBank/DDBJ databases">
        <title>Draft genome sequence of Paenibacillus profundus YoMME, a new Gram-positive bacteria with exoelectrogenic properties.</title>
        <authorList>
            <person name="Hubenova Y."/>
            <person name="Hubenova E."/>
            <person name="Manasiev Y."/>
            <person name="Peykov S."/>
            <person name="Mitov M."/>
        </authorList>
    </citation>
    <scope>NUCLEOTIDE SEQUENCE [LARGE SCALE GENOMIC DNA]</scope>
    <source>
        <strain evidence="2 3">YoMME</strain>
    </source>
</reference>
<keyword evidence="2" id="KW-0489">Methyltransferase</keyword>
<comment type="caution">
    <text evidence="2">The sequence shown here is derived from an EMBL/GenBank/DDBJ whole genome shotgun (WGS) entry which is preliminary data.</text>
</comment>
<organism evidence="2 3">
    <name type="scientific">Paenibacillus profundus</name>
    <dbReference type="NCBI Taxonomy" id="1173085"/>
    <lineage>
        <taxon>Bacteria</taxon>
        <taxon>Bacillati</taxon>
        <taxon>Bacillota</taxon>
        <taxon>Bacilli</taxon>
        <taxon>Bacillales</taxon>
        <taxon>Paenibacillaceae</taxon>
        <taxon>Paenibacillus</taxon>
    </lineage>
</organism>
<dbReference type="PANTHER" id="PTHR43591">
    <property type="entry name" value="METHYLTRANSFERASE"/>
    <property type="match status" value="1"/>
</dbReference>
<sequence>MFSYYGALNSEVYEFTKPVGHSINGDIEYYRERLQSCGGRILEAGVGTGRMLIPLLEAGMTVDGIDYSPEMLAVCRTRMAERSLNAELYEGNLQHFSLPHKYEAIVMPTGSFLLIEKREESINAMKCMYEHLVPGGRFIVDIFLPDYTGTDFACGNVYTTTHELPSGDVITMEQKVVEVDFLRQHWVSYLKYEKWRKGNLLQTELQRFALRWYGIEEFRLLLESVGFKDIVCSANYQYGAEPDHEKQTFTFEARK</sequence>
<evidence type="ECO:0000259" key="1">
    <source>
        <dbReference type="Pfam" id="PF13649"/>
    </source>
</evidence>
<dbReference type="GO" id="GO:0032259">
    <property type="term" value="P:methylation"/>
    <property type="evidence" value="ECO:0007669"/>
    <property type="project" value="UniProtKB-KW"/>
</dbReference>
<evidence type="ECO:0000313" key="3">
    <source>
        <dbReference type="Proteomes" id="UP001199916"/>
    </source>
</evidence>
<dbReference type="RefSeq" id="WP_233697869.1">
    <property type="nucleotide sequence ID" value="NZ_JAJNBZ010000017.1"/>
</dbReference>
<name>A0ABS8YIG5_9BACL</name>
<dbReference type="GO" id="GO:0008168">
    <property type="term" value="F:methyltransferase activity"/>
    <property type="evidence" value="ECO:0007669"/>
    <property type="project" value="UniProtKB-KW"/>
</dbReference>
<gene>
    <name evidence="2" type="ORF">LQV63_18920</name>
</gene>
<dbReference type="Gene3D" id="3.40.50.150">
    <property type="entry name" value="Vaccinia Virus protein VP39"/>
    <property type="match status" value="1"/>
</dbReference>
<dbReference type="Gene3D" id="2.20.25.110">
    <property type="entry name" value="S-adenosyl-L-methionine-dependent methyltransferases"/>
    <property type="match status" value="1"/>
</dbReference>
<evidence type="ECO:0000313" key="2">
    <source>
        <dbReference type="EMBL" id="MCE5171377.1"/>
    </source>
</evidence>
<keyword evidence="3" id="KW-1185">Reference proteome</keyword>
<dbReference type="InterPro" id="IPR041698">
    <property type="entry name" value="Methyltransf_25"/>
</dbReference>
<dbReference type="EMBL" id="JAJNBZ010000017">
    <property type="protein sequence ID" value="MCE5171377.1"/>
    <property type="molecule type" value="Genomic_DNA"/>
</dbReference>
<proteinExistence type="predicted"/>